<dbReference type="Proteomes" id="UP000253846">
    <property type="component" value="Unassembled WGS sequence"/>
</dbReference>
<keyword evidence="1" id="KW-1133">Transmembrane helix</keyword>
<name>A0A336NCQ8_BARGR</name>
<proteinExistence type="predicted"/>
<organism evidence="2 3">
    <name type="scientific">Bartonella grahamii</name>
    <dbReference type="NCBI Taxonomy" id="33045"/>
    <lineage>
        <taxon>Bacteria</taxon>
        <taxon>Pseudomonadati</taxon>
        <taxon>Pseudomonadota</taxon>
        <taxon>Alphaproteobacteria</taxon>
        <taxon>Hyphomicrobiales</taxon>
        <taxon>Bartonellaceae</taxon>
        <taxon>Bartonella</taxon>
    </lineage>
</organism>
<evidence type="ECO:0000313" key="2">
    <source>
        <dbReference type="EMBL" id="SSZ39439.1"/>
    </source>
</evidence>
<dbReference type="AlphaFoldDB" id="A0A336NCQ8"/>
<keyword evidence="1" id="KW-0812">Transmembrane</keyword>
<evidence type="ECO:0000256" key="1">
    <source>
        <dbReference type="SAM" id="Phobius"/>
    </source>
</evidence>
<dbReference type="EMBL" id="UFTD01000001">
    <property type="protein sequence ID" value="SSZ39439.1"/>
    <property type="molecule type" value="Genomic_DNA"/>
</dbReference>
<dbReference type="RefSeq" id="WP_187147387.1">
    <property type="nucleotide sequence ID" value="NZ_CACVBJ010000004.1"/>
</dbReference>
<keyword evidence="1" id="KW-0472">Membrane</keyword>
<reference evidence="2 3" key="1">
    <citation type="submission" date="2018-06" db="EMBL/GenBank/DDBJ databases">
        <authorList>
            <consortium name="Pathogen Informatics"/>
            <person name="Doyle S."/>
        </authorList>
    </citation>
    <scope>NUCLEOTIDE SEQUENCE [LARGE SCALE GENOMIC DNA]</scope>
    <source>
        <strain evidence="2 3">NCTC12860</strain>
    </source>
</reference>
<gene>
    <name evidence="2" type="ORF">NCTC12860_00653</name>
</gene>
<sequence>MHYEMAAAWTMILIILLGGVFDLFLTIPIVALYISFIKRLISYYKVTKQLNAALKKRV</sequence>
<feature type="transmembrane region" description="Helical" evidence="1">
    <location>
        <begin position="6"/>
        <end position="34"/>
    </location>
</feature>
<evidence type="ECO:0000313" key="3">
    <source>
        <dbReference type="Proteomes" id="UP000253846"/>
    </source>
</evidence>
<protein>
    <submittedName>
        <fullName evidence="2">Uncharacterized protein</fullName>
    </submittedName>
</protein>
<accession>A0A336NCQ8</accession>